<dbReference type="EMBL" id="JBHTEF010000001">
    <property type="protein sequence ID" value="MFC7581509.1"/>
    <property type="molecule type" value="Genomic_DNA"/>
</dbReference>
<feature type="transmembrane region" description="Helical" evidence="1">
    <location>
        <begin position="362"/>
        <end position="385"/>
    </location>
</feature>
<dbReference type="Proteomes" id="UP001596527">
    <property type="component" value="Unassembled WGS sequence"/>
</dbReference>
<reference evidence="3" key="1">
    <citation type="journal article" date="2019" name="Int. J. Syst. Evol. Microbiol.">
        <title>The Global Catalogue of Microorganisms (GCM) 10K type strain sequencing project: providing services to taxonomists for standard genome sequencing and annotation.</title>
        <authorList>
            <consortium name="The Broad Institute Genomics Platform"/>
            <consortium name="The Broad Institute Genome Sequencing Center for Infectious Disease"/>
            <person name="Wu L."/>
            <person name="Ma J."/>
        </authorList>
    </citation>
    <scope>NUCLEOTIDE SEQUENCE [LARGE SCALE GENOMIC DNA]</scope>
    <source>
        <strain evidence="3">CCUG 56698</strain>
    </source>
</reference>
<comment type="caution">
    <text evidence="2">The sequence shown here is derived from an EMBL/GenBank/DDBJ whole genome shotgun (WGS) entry which is preliminary data.</text>
</comment>
<name>A0ABW2SNP0_9ACTO</name>
<feature type="transmembrane region" description="Helical" evidence="1">
    <location>
        <begin position="325"/>
        <end position="350"/>
    </location>
</feature>
<sequence length="437" mass="45930">MWQSIVILLFFALVVGLMVSRRLPALVALPLMAVGVCLIAGVAPFATDAGGNEIGFVQTVIEDGAVRLSSTFMAVVFGSWLGQMLNRTGVTESIIKKAGELGGDRPLVTVLLLSVVISGLFTVLFGLGGIIMVGQIALPILLTIGVPALSTACIFLLSYSTGIAINVVQWQLFSSIFGVSTAEIRPYAFIMAGVNLVATLVLILVEFKRNGVRYGMSARSSSMTPDAASASAPRGWRAPLATFTPLIPIILVAVFDFPAITAFLIALIWLALFTAGGFQEKIRLLTKTCYEGITDAGPAIILFVGIGMLLNATTNSQVASVLAPVINAITPTSALAFALFFIILAPLSLYRGPLHINGLGSGIAGLMMASGQLPAAAIFGAFFSLDRINVPADPTNTMNVWTGNYVGCDPVAILKRLLPYVWVVAAIGIGYALVTVF</sequence>
<feature type="transmembrane region" description="Helical" evidence="1">
    <location>
        <begin position="417"/>
        <end position="436"/>
    </location>
</feature>
<keyword evidence="1" id="KW-1133">Transmembrane helix</keyword>
<gene>
    <name evidence="2" type="ORF">ACFQWG_09920</name>
</gene>
<protein>
    <submittedName>
        <fullName evidence="2">C4-dicarboxylate ABC transporter</fullName>
    </submittedName>
</protein>
<feature type="transmembrane region" description="Helical" evidence="1">
    <location>
        <begin position="293"/>
        <end position="313"/>
    </location>
</feature>
<accession>A0ABW2SNP0</accession>
<evidence type="ECO:0000313" key="2">
    <source>
        <dbReference type="EMBL" id="MFC7581509.1"/>
    </source>
</evidence>
<feature type="transmembrane region" description="Helical" evidence="1">
    <location>
        <begin position="107"/>
        <end position="134"/>
    </location>
</feature>
<keyword evidence="1" id="KW-0812">Transmembrane</keyword>
<feature type="transmembrane region" description="Helical" evidence="1">
    <location>
        <begin position="186"/>
        <end position="205"/>
    </location>
</feature>
<keyword evidence="1" id="KW-0472">Membrane</keyword>
<dbReference type="RefSeq" id="WP_380974883.1">
    <property type="nucleotide sequence ID" value="NZ_JBHTEF010000001.1"/>
</dbReference>
<keyword evidence="3" id="KW-1185">Reference proteome</keyword>
<proteinExistence type="predicted"/>
<evidence type="ECO:0000256" key="1">
    <source>
        <dbReference type="SAM" id="Phobius"/>
    </source>
</evidence>
<feature type="transmembrane region" description="Helical" evidence="1">
    <location>
        <begin position="140"/>
        <end position="165"/>
    </location>
</feature>
<organism evidence="2 3">
    <name type="scientific">Schaalia naturae</name>
    <dbReference type="NCBI Taxonomy" id="635203"/>
    <lineage>
        <taxon>Bacteria</taxon>
        <taxon>Bacillati</taxon>
        <taxon>Actinomycetota</taxon>
        <taxon>Actinomycetes</taxon>
        <taxon>Actinomycetales</taxon>
        <taxon>Actinomycetaceae</taxon>
        <taxon>Schaalia</taxon>
    </lineage>
</organism>
<evidence type="ECO:0000313" key="3">
    <source>
        <dbReference type="Proteomes" id="UP001596527"/>
    </source>
</evidence>
<feature type="transmembrane region" description="Helical" evidence="1">
    <location>
        <begin position="246"/>
        <end position="272"/>
    </location>
</feature>